<keyword evidence="2" id="KW-0472">Membrane</keyword>
<proteinExistence type="predicted"/>
<reference evidence="3 4" key="1">
    <citation type="submission" date="2018-11" db="EMBL/GenBank/DDBJ databases">
        <title>Taxonoimc description of Halomarina strain SPP-AMP-1.</title>
        <authorList>
            <person name="Pal Y."/>
            <person name="Srinivasana K."/>
            <person name="Verma A."/>
            <person name="Kumar P."/>
        </authorList>
    </citation>
    <scope>NUCLEOTIDE SEQUENCE [LARGE SCALE GENOMIC DNA]</scope>
    <source>
        <strain evidence="3 4">SPP-AMP-1</strain>
    </source>
</reference>
<dbReference type="EMBL" id="RRCH01000014">
    <property type="protein sequence ID" value="RRJ31401.1"/>
    <property type="molecule type" value="Genomic_DNA"/>
</dbReference>
<accession>A0A3P3RDA2</accession>
<dbReference type="RefSeq" id="WP_124954353.1">
    <property type="nucleotide sequence ID" value="NZ_RRCH01000014.1"/>
</dbReference>
<keyword evidence="4" id="KW-1185">Reference proteome</keyword>
<organism evidence="3 4">
    <name type="scientific">Halocatena pleomorpha</name>
    <dbReference type="NCBI Taxonomy" id="1785090"/>
    <lineage>
        <taxon>Archaea</taxon>
        <taxon>Methanobacteriati</taxon>
        <taxon>Methanobacteriota</taxon>
        <taxon>Stenosarchaea group</taxon>
        <taxon>Halobacteria</taxon>
        <taxon>Halobacteriales</taxon>
        <taxon>Natronomonadaceae</taxon>
        <taxon>Halocatena</taxon>
    </lineage>
</organism>
<dbReference type="Proteomes" id="UP000282322">
    <property type="component" value="Unassembled WGS sequence"/>
</dbReference>
<evidence type="ECO:0000313" key="4">
    <source>
        <dbReference type="Proteomes" id="UP000282322"/>
    </source>
</evidence>
<feature type="region of interest" description="Disordered" evidence="1">
    <location>
        <begin position="1"/>
        <end position="25"/>
    </location>
</feature>
<feature type="transmembrane region" description="Helical" evidence="2">
    <location>
        <begin position="65"/>
        <end position="83"/>
    </location>
</feature>
<sequence>MDNNPQTTTPDVSATDDQTSKASDQNEYDLPVELFAGSVIFIMGVLVLVTPLITEMPADTPWDPVLINGISGGIYVLTGVYFIRRAGDAR</sequence>
<keyword evidence="2" id="KW-1133">Transmembrane helix</keyword>
<evidence type="ECO:0000256" key="1">
    <source>
        <dbReference type="SAM" id="MobiDB-lite"/>
    </source>
</evidence>
<dbReference type="OrthoDB" id="183144at2157"/>
<feature type="transmembrane region" description="Helical" evidence="2">
    <location>
        <begin position="34"/>
        <end position="53"/>
    </location>
</feature>
<evidence type="ECO:0000256" key="2">
    <source>
        <dbReference type="SAM" id="Phobius"/>
    </source>
</evidence>
<evidence type="ECO:0000313" key="3">
    <source>
        <dbReference type="EMBL" id="RRJ31401.1"/>
    </source>
</evidence>
<protein>
    <submittedName>
        <fullName evidence="3">Uncharacterized protein</fullName>
    </submittedName>
</protein>
<name>A0A3P3RDA2_9EURY</name>
<dbReference type="AlphaFoldDB" id="A0A3P3RDA2"/>
<comment type="caution">
    <text evidence="3">The sequence shown here is derived from an EMBL/GenBank/DDBJ whole genome shotgun (WGS) entry which is preliminary data.</text>
</comment>
<keyword evidence="2" id="KW-0812">Transmembrane</keyword>
<gene>
    <name evidence="3" type="ORF">EIK79_06685</name>
</gene>